<dbReference type="GO" id="GO:0005737">
    <property type="term" value="C:cytoplasm"/>
    <property type="evidence" value="ECO:0007669"/>
    <property type="project" value="TreeGrafter"/>
</dbReference>
<dbReference type="Proteomes" id="UP000054516">
    <property type="component" value="Unassembled WGS sequence"/>
</dbReference>
<evidence type="ECO:0000256" key="2">
    <source>
        <dbReference type="SAM" id="MobiDB-lite"/>
    </source>
</evidence>
<dbReference type="Gene3D" id="3.30.1780.10">
    <property type="entry name" value="ornithine cyclodeaminase, domain 1"/>
    <property type="match status" value="1"/>
</dbReference>
<dbReference type="OrthoDB" id="41492at2759"/>
<sequence length="496" mass="54251">MSFTVLSDDNIRDLLENLTREEAGSLQQTLGNALHEYSTAVQQAAAASLYQQPERTSTYSDRTGATTLFIPSNSPVGHAMKVVTIISPYPDSPLPPVKPSSSLTLYSPEGSAVGFLQAQTLTAFRTALSSSSLLMKRTIVRTLTIFGAGLQAYWHIRLALMLRGDTIRKVNIINRTFSENAKDILKRFYAVPSEVKEREGWGEGRVEFSMITPGYGEYQRLQKKQIRSADVIYCCTPSTEELFDASILTNHEGRKKGRLIVAVGSYTKNMRELPKDILLQATRPHKQGHFHYHKHATEGGVIVVDSLNGVLDDAGEIIDAGLEPKQLVELGELIMIKRFGKVNGVPSHSNSPSSAATGSVSESIEKLDLTSSPSTAMSTVFGTESAGDDSASSKRSSSHSPSRAKRGGSTGEIQLDSPSGFRFPSLRHHKRTVSEQSSWEEKQLQKHEDHLTNWFTSGNVIYKSVGFGLMDLVVGFEVVKLANAKGVGSQIENFSP</sequence>
<organism evidence="3">
    <name type="scientific">Rosellinia necatrix</name>
    <name type="common">White root-rot fungus</name>
    <dbReference type="NCBI Taxonomy" id="77044"/>
    <lineage>
        <taxon>Eukaryota</taxon>
        <taxon>Fungi</taxon>
        <taxon>Dikarya</taxon>
        <taxon>Ascomycota</taxon>
        <taxon>Pezizomycotina</taxon>
        <taxon>Sordariomycetes</taxon>
        <taxon>Xylariomycetidae</taxon>
        <taxon>Xylariales</taxon>
        <taxon>Xylariaceae</taxon>
        <taxon>Rosellinia</taxon>
    </lineage>
</organism>
<gene>
    <name evidence="3" type="ORF">SAMD00023353_2500560</name>
</gene>
<dbReference type="OMA" id="IYCCTPS"/>
<name>A0A1W2TG62_ROSNE</name>
<protein>
    <submittedName>
        <fullName evidence="3">Putative family decarboxylase</fullName>
    </submittedName>
</protein>
<reference evidence="3" key="1">
    <citation type="submission" date="2016-03" db="EMBL/GenBank/DDBJ databases">
        <title>Draft genome sequence of Rosellinia necatrix.</title>
        <authorList>
            <person name="Kanematsu S."/>
        </authorList>
    </citation>
    <scope>NUCLEOTIDE SEQUENCE [LARGE SCALE GENOMIC DNA]</scope>
    <source>
        <strain evidence="3">W97</strain>
    </source>
</reference>
<feature type="region of interest" description="Disordered" evidence="2">
    <location>
        <begin position="345"/>
        <end position="441"/>
    </location>
</feature>
<evidence type="ECO:0000313" key="4">
    <source>
        <dbReference type="Proteomes" id="UP000054516"/>
    </source>
</evidence>
<keyword evidence="4" id="KW-1185">Reference proteome</keyword>
<accession>A0A1W2TG62</accession>
<feature type="compositionally biased region" description="Polar residues" evidence="2">
    <location>
        <begin position="369"/>
        <end position="382"/>
    </location>
</feature>
<dbReference type="FunFam" id="3.40.50.720:FF:000577">
    <property type="entry name" value="Proline utilization protein PrnX, putative"/>
    <property type="match status" value="1"/>
</dbReference>
<evidence type="ECO:0000256" key="1">
    <source>
        <dbReference type="ARBA" id="ARBA00008903"/>
    </source>
</evidence>
<dbReference type="PANTHER" id="PTHR13812:SF19">
    <property type="entry name" value="KETIMINE REDUCTASE MU-CRYSTALLIN"/>
    <property type="match status" value="1"/>
</dbReference>
<comment type="similarity">
    <text evidence="1">Belongs to the ornithine cyclodeaminase/mu-crystallin family.</text>
</comment>
<proteinExistence type="inferred from homology"/>
<dbReference type="Gene3D" id="3.40.50.720">
    <property type="entry name" value="NAD(P)-binding Rossmann-like Domain"/>
    <property type="match status" value="1"/>
</dbReference>
<dbReference type="AlphaFoldDB" id="A0A1W2TG62"/>
<dbReference type="PANTHER" id="PTHR13812">
    <property type="entry name" value="KETIMINE REDUCTASE MU-CRYSTALLIN"/>
    <property type="match status" value="1"/>
</dbReference>
<feature type="compositionally biased region" description="Low complexity" evidence="2">
    <location>
        <begin position="388"/>
        <end position="401"/>
    </location>
</feature>
<dbReference type="EMBL" id="DF977470">
    <property type="protein sequence ID" value="GAP87080.1"/>
    <property type="molecule type" value="Genomic_DNA"/>
</dbReference>
<dbReference type="SUPFAM" id="SSF51735">
    <property type="entry name" value="NAD(P)-binding Rossmann-fold domains"/>
    <property type="match status" value="1"/>
</dbReference>
<evidence type="ECO:0000313" key="3">
    <source>
        <dbReference type="EMBL" id="GAP87080.1"/>
    </source>
</evidence>
<dbReference type="InterPro" id="IPR003462">
    <property type="entry name" value="ODC_Mu_crystall"/>
</dbReference>
<dbReference type="STRING" id="77044.A0A1W2TG62"/>
<dbReference type="InterPro" id="IPR036291">
    <property type="entry name" value="NAD(P)-bd_dom_sf"/>
</dbReference>
<dbReference type="InterPro" id="IPR023401">
    <property type="entry name" value="ODC_N"/>
</dbReference>
<feature type="compositionally biased region" description="Polar residues" evidence="2">
    <location>
        <begin position="346"/>
        <end position="362"/>
    </location>
</feature>